<dbReference type="EMBL" id="CP024308">
    <property type="protein sequence ID" value="AUX78326.1"/>
    <property type="molecule type" value="Genomic_DNA"/>
</dbReference>
<keyword evidence="1" id="KW-0732">Signal</keyword>
<evidence type="ECO:0000313" key="2">
    <source>
        <dbReference type="EMBL" id="AUX78326.1"/>
    </source>
</evidence>
<keyword evidence="2" id="KW-0614">Plasmid</keyword>
<feature type="signal peptide" evidence="1">
    <location>
        <begin position="1"/>
        <end position="24"/>
    </location>
</feature>
<feature type="chain" id="PRO_5015005182" evidence="1">
    <location>
        <begin position="25"/>
        <end position="380"/>
    </location>
</feature>
<dbReference type="AlphaFoldDB" id="A0A2L0HA02"/>
<protein>
    <submittedName>
        <fullName evidence="2">Uncharacterized protein</fullName>
    </submittedName>
</protein>
<dbReference type="Proteomes" id="UP000239340">
    <property type="component" value="Plasmid pSfreNXT3a"/>
</dbReference>
<sequence>MKSRKNRHWFPWGGVLLLALSVGAIDPDCARAQEPDVLHRVESAEVPNGLSFELLAANKDNSDIGQVTVADATVGLASVFLAKQEPATFLSQIGQTVAERHFRLDGDLIELLFRANASSDLLELAQKPRLLIPTADIHNADIRARIEAGDQLVVYLDRKLKNELRNALDLFDKQALEIGGNIKEPSMAKSVAAMKPISQAWVNALDARQRPFSIQSLEGLSQQFDTLNEIVSRILEGSASAIDVATAADIAADGQYQARFLGETLGSSANPAGGTRMEMKIEVRLWGDLAMTRPQRGITIFYSKPYQTNPQQFRRAGLSSPVTFSAMYGIYCIWAEEPVGSIVSEVAMWEPPNHFDEQAPPLDLIYLGKRAQRAPNRCQQ</sequence>
<proteinExistence type="predicted"/>
<evidence type="ECO:0000313" key="3">
    <source>
        <dbReference type="Proteomes" id="UP000239340"/>
    </source>
</evidence>
<evidence type="ECO:0000256" key="1">
    <source>
        <dbReference type="SAM" id="SignalP"/>
    </source>
</evidence>
<accession>A0A2L0HA02</accession>
<organism evidence="2 3">
    <name type="scientific">Rhizobium fredii</name>
    <name type="common">Sinorhizobium fredii</name>
    <dbReference type="NCBI Taxonomy" id="380"/>
    <lineage>
        <taxon>Bacteria</taxon>
        <taxon>Pseudomonadati</taxon>
        <taxon>Pseudomonadota</taxon>
        <taxon>Alphaproteobacteria</taxon>
        <taxon>Hyphomicrobiales</taxon>
        <taxon>Rhizobiaceae</taxon>
        <taxon>Sinorhizobium/Ensifer group</taxon>
        <taxon>Sinorhizobium</taxon>
    </lineage>
</organism>
<geneLocation type="plasmid" evidence="3">
    <name>psfrenxt3a</name>
</geneLocation>
<reference evidence="2 3" key="1">
    <citation type="submission" date="2017-10" db="EMBL/GenBank/DDBJ databases">
        <title>Analysis of the genome sequences of Rhizobium populations associated to common bean (phaseolus vulgaris).</title>
        <authorList>
            <person name="Bustos P."/>
            <person name="Santamaria R.I."/>
            <person name="Miranda-Sanchez F."/>
            <person name="Perez-Carrascal O."/>
            <person name="Juarez S."/>
            <person name="Lozano L."/>
            <person name="Martinez-Flores I."/>
            <person name="Vinuesa P."/>
            <person name="Martinez-Romero E."/>
            <person name="Cevallos M.A."/>
            <person name="Romero D."/>
            <person name="Davila G."/>
            <person name="Gonzalez V."/>
        </authorList>
    </citation>
    <scope>NUCLEOTIDE SEQUENCE [LARGE SCALE GENOMIC DNA]</scope>
    <source>
        <strain evidence="2 3">NXT3</strain>
        <plasmid evidence="3">Plasmid psfrenxt3a</plasmid>
    </source>
</reference>
<gene>
    <name evidence="2" type="ORF">NXT3_PA00030</name>
</gene>
<name>A0A2L0HA02_RHIFR</name>